<feature type="compositionally biased region" description="Low complexity" evidence="12">
    <location>
        <begin position="121"/>
        <end position="151"/>
    </location>
</feature>
<evidence type="ECO:0000256" key="10">
    <source>
        <dbReference type="ARBA" id="ARBA00022990"/>
    </source>
</evidence>
<dbReference type="Proteomes" id="UP001044222">
    <property type="component" value="Chromosome 15"/>
</dbReference>
<name>A0A9D3LTR7_ANGAN</name>
<dbReference type="Pfam" id="PF00748">
    <property type="entry name" value="Calpain_inhib"/>
    <property type="match status" value="4"/>
</dbReference>
<evidence type="ECO:0000256" key="9">
    <source>
        <dbReference type="ARBA" id="ARBA00022843"/>
    </source>
</evidence>
<feature type="compositionally biased region" description="Basic and acidic residues" evidence="12">
    <location>
        <begin position="455"/>
        <end position="469"/>
    </location>
</feature>
<reference evidence="13" key="1">
    <citation type="submission" date="2021-01" db="EMBL/GenBank/DDBJ databases">
        <title>A chromosome-scale assembly of European eel, Anguilla anguilla.</title>
        <authorList>
            <person name="Henkel C."/>
            <person name="Jong-Raadsen S.A."/>
            <person name="Dufour S."/>
            <person name="Weltzien F.-A."/>
            <person name="Palstra A.P."/>
            <person name="Pelster B."/>
            <person name="Spaink H.P."/>
            <person name="Van Den Thillart G.E."/>
            <person name="Jansen H."/>
            <person name="Zahm M."/>
            <person name="Klopp C."/>
            <person name="Cedric C."/>
            <person name="Louis A."/>
            <person name="Berthelot C."/>
            <person name="Parey E."/>
            <person name="Roest Crollius H."/>
            <person name="Montfort J."/>
            <person name="Robinson-Rechavi M."/>
            <person name="Bucao C."/>
            <person name="Bouchez O."/>
            <person name="Gislard M."/>
            <person name="Lluch J."/>
            <person name="Milhes M."/>
            <person name="Lampietro C."/>
            <person name="Lopez Roques C."/>
            <person name="Donnadieu C."/>
            <person name="Braasch I."/>
            <person name="Desvignes T."/>
            <person name="Postlethwait J."/>
            <person name="Bobe J."/>
            <person name="Guiguen Y."/>
            <person name="Dirks R."/>
        </authorList>
    </citation>
    <scope>NUCLEOTIDE SEQUENCE</scope>
    <source>
        <strain evidence="13">Tag_6206</strain>
        <tissue evidence="13">Liver</tissue>
    </source>
</reference>
<feature type="compositionally biased region" description="Polar residues" evidence="12">
    <location>
        <begin position="1027"/>
        <end position="1039"/>
    </location>
</feature>
<feature type="compositionally biased region" description="Basic and acidic residues" evidence="12">
    <location>
        <begin position="876"/>
        <end position="901"/>
    </location>
</feature>
<keyword evidence="7" id="KW-0789">Thiol protease inhibitor</keyword>
<keyword evidence="5" id="KW-0597">Phosphoprotein</keyword>
<feature type="compositionally biased region" description="Basic and acidic residues" evidence="12">
    <location>
        <begin position="712"/>
        <end position="753"/>
    </location>
</feature>
<feature type="compositionally biased region" description="Low complexity" evidence="12">
    <location>
        <begin position="488"/>
        <end position="506"/>
    </location>
</feature>
<evidence type="ECO:0000256" key="12">
    <source>
        <dbReference type="SAM" id="MobiDB-lite"/>
    </source>
</evidence>
<feature type="compositionally biased region" description="Low complexity" evidence="12">
    <location>
        <begin position="668"/>
        <end position="705"/>
    </location>
</feature>
<organism evidence="13 14">
    <name type="scientific">Anguilla anguilla</name>
    <name type="common">European freshwater eel</name>
    <name type="synonym">Muraena anguilla</name>
    <dbReference type="NCBI Taxonomy" id="7936"/>
    <lineage>
        <taxon>Eukaryota</taxon>
        <taxon>Metazoa</taxon>
        <taxon>Chordata</taxon>
        <taxon>Craniata</taxon>
        <taxon>Vertebrata</taxon>
        <taxon>Euteleostomi</taxon>
        <taxon>Actinopterygii</taxon>
        <taxon>Neopterygii</taxon>
        <taxon>Teleostei</taxon>
        <taxon>Anguilliformes</taxon>
        <taxon>Anguillidae</taxon>
        <taxon>Anguilla</taxon>
    </lineage>
</organism>
<dbReference type="GO" id="GO:0010859">
    <property type="term" value="F:calcium-dependent cysteine-type endopeptidase inhibitor activity"/>
    <property type="evidence" value="ECO:0007669"/>
    <property type="project" value="TreeGrafter"/>
</dbReference>
<sequence length="1039" mass="106600">MPHNKKKKHSRHGKPKGAAQAAKAAQAAPAGVAASEGPAPDGGAEGVEVGPRSPTAAPEATSQQKQPTSAPVGLASTGKPAEFEKAATSPAAAAAKPAATTAAAGAAAAATAAVKQVTPGAATAPKESPKPAKAPASPSKAKPFNAAAGAAVQATSPKETPKESPKTTPIASSKWEPAKTEPAKLAVGADKAAKPADNQGKPQDVKPKESPKSSPISPTKGKPVKGEPAAAAEAAAKKGKPEEVTPKETTKTKPSSLSKVEPSKPVAGAADVLKGKPKPGKPQEGSKIQVEVVPIPVTKSADKPVVDPFDALADSLPSEAPAPTAPVYTGPEVTEHGVTSEKGILCGEDERTLPPGYRFEDMGKNIPADLPEVKPTKPLSTDEALDSLSLGFESSPPPSTQKKEPKVEDVSAIDALSAGFSNFAPPPPSTQKKVEEKVTASASSAGPLKSAAPPADKKAKLEKGCEDFSLKGAVESPKAPANKKPATDGSMSLDALSALGDLLPDAEPVPEPPKIRPEDMVKVEELKSEEAVRVGEREDTLPPDYRFKEEDRKHLPPPKIEPSLDAGEALDILAGGFDAPAVAPTVQAPLPPSTKAPKQPSKGTADHVAPPSGKVSTCHAAPPGVKMPPVEPVKKPKVDDVDFVPRPTKASAVQAPVPPPTQSQNKKAPPTVAAGPAPAAPTAANTDESMSLDALSALGDLLPDAEPVPEPPKIRPEDMVKVDKLTSEEAVRVGEREDTLPPDYRFKEEDKKHLPPPKIEPSLDAGEALDILAGDAPVKPVKKPVSQPDSDFSLDALVDDVIAPTAASAVQGAPQLSDASDAMDALSDTLKDIAPAPAPAPVPVKDVVKEKKVVEEKVIKMGERDDTLPPEFQLTEKERKEMEKEKAKAKADVRPKKKSIDDDAALDLLSGDFSTPAAPAAPAAVAASAAPKTQSAACPAETMPGEKGPVLDALSSTLLPDTPGFRPKQSPVGEKPKQSPVGDKPKQSPVGDKPKAKSGKSKSRSKKQAVADTSAVDELSGQLGSDVVSTSPAKKSSKS</sequence>
<keyword evidence="14" id="KW-1185">Reference proteome</keyword>
<evidence type="ECO:0000256" key="3">
    <source>
        <dbReference type="ARBA" id="ARBA00017619"/>
    </source>
</evidence>
<feature type="compositionally biased region" description="Basic residues" evidence="12">
    <location>
        <begin position="996"/>
        <end position="1007"/>
    </location>
</feature>
<keyword evidence="9" id="KW-0832">Ubl conjugation</keyword>
<evidence type="ECO:0000313" key="14">
    <source>
        <dbReference type="Proteomes" id="UP001044222"/>
    </source>
</evidence>
<feature type="compositionally biased region" description="Basic and acidic residues" evidence="12">
    <location>
        <begin position="513"/>
        <end position="554"/>
    </location>
</feature>
<feature type="region of interest" description="Disordered" evidence="12">
    <location>
        <begin position="1"/>
        <end position="289"/>
    </location>
</feature>
<keyword evidence="6" id="KW-0646">Protease inhibitor</keyword>
<feature type="compositionally biased region" description="Low complexity" evidence="12">
    <location>
        <begin position="212"/>
        <end position="234"/>
    </location>
</feature>
<dbReference type="InterPro" id="IPR001259">
    <property type="entry name" value="Prot_inh_calpain"/>
</dbReference>
<evidence type="ECO:0000256" key="11">
    <source>
        <dbReference type="ARBA" id="ARBA00033013"/>
    </source>
</evidence>
<evidence type="ECO:0000256" key="4">
    <source>
        <dbReference type="ARBA" id="ARBA00022499"/>
    </source>
</evidence>
<dbReference type="PANTHER" id="PTHR10077">
    <property type="entry name" value="CALPASTATIN"/>
    <property type="match status" value="1"/>
</dbReference>
<comment type="function">
    <text evidence="1">Specific inhibition of calpain (calcium-dependent cysteine protease). Plays a key role in postmortem tenderization of meat and have been proposed to be involved in muscle protein degradation in living tissue.</text>
</comment>
<feature type="compositionally biased region" description="Polar residues" evidence="12">
    <location>
        <begin position="60"/>
        <end position="69"/>
    </location>
</feature>
<evidence type="ECO:0000256" key="7">
    <source>
        <dbReference type="ARBA" id="ARBA00022704"/>
    </source>
</evidence>
<comment type="similarity">
    <text evidence="2">Belongs to the protease inhibitor I27 (calpastatin) family.</text>
</comment>
<dbReference type="AlphaFoldDB" id="A0A9D3LTR7"/>
<evidence type="ECO:0000256" key="1">
    <source>
        <dbReference type="ARBA" id="ARBA00002637"/>
    </source>
</evidence>
<feature type="compositionally biased region" description="Low complexity" evidence="12">
    <location>
        <begin position="86"/>
        <end position="113"/>
    </location>
</feature>
<dbReference type="EMBL" id="JAFIRN010000015">
    <property type="protein sequence ID" value="KAG5835015.1"/>
    <property type="molecule type" value="Genomic_DNA"/>
</dbReference>
<evidence type="ECO:0000256" key="5">
    <source>
        <dbReference type="ARBA" id="ARBA00022553"/>
    </source>
</evidence>
<feature type="compositionally biased region" description="Basic residues" evidence="12">
    <location>
        <begin position="1"/>
        <end position="15"/>
    </location>
</feature>
<dbReference type="PANTHER" id="PTHR10077:SF0">
    <property type="entry name" value="CALPASTATIN"/>
    <property type="match status" value="1"/>
</dbReference>
<evidence type="ECO:0000313" key="13">
    <source>
        <dbReference type="EMBL" id="KAG5835015.1"/>
    </source>
</evidence>
<feature type="region of interest" description="Disordered" evidence="12">
    <location>
        <begin position="311"/>
        <end position="567"/>
    </location>
</feature>
<keyword evidence="4" id="KW-1017">Isopeptide bond</keyword>
<evidence type="ECO:0000256" key="8">
    <source>
        <dbReference type="ARBA" id="ARBA00022737"/>
    </source>
</evidence>
<comment type="caution">
    <text evidence="13">The sequence shown here is derived from an EMBL/GenBank/DDBJ whole genome shotgun (WGS) entry which is preliminary data.</text>
</comment>
<feature type="compositionally biased region" description="Basic and acidic residues" evidence="12">
    <location>
        <begin position="235"/>
        <end position="251"/>
    </location>
</feature>
<feature type="region of interest" description="Disordered" evidence="12">
    <location>
        <begin position="582"/>
        <end position="762"/>
    </location>
</feature>
<evidence type="ECO:0000256" key="2">
    <source>
        <dbReference type="ARBA" id="ARBA00009487"/>
    </source>
</evidence>
<evidence type="ECO:0000256" key="6">
    <source>
        <dbReference type="ARBA" id="ARBA00022690"/>
    </source>
</evidence>
<keyword evidence="8" id="KW-0677">Repeat</keyword>
<gene>
    <name evidence="13" type="ORF">ANANG_G00267620</name>
</gene>
<proteinExistence type="inferred from homology"/>
<feature type="compositionally biased region" description="Low complexity" evidence="12">
    <location>
        <begin position="16"/>
        <end position="39"/>
    </location>
</feature>
<dbReference type="InterPro" id="IPR026998">
    <property type="entry name" value="Calpastatin"/>
</dbReference>
<feature type="compositionally biased region" description="Basic and acidic residues" evidence="12">
    <location>
        <begin position="348"/>
        <end position="363"/>
    </location>
</feature>
<accession>A0A9D3LTR7</accession>
<protein>
    <recommendedName>
        <fullName evidence="3">Calpastatin</fullName>
    </recommendedName>
    <alternativeName>
        <fullName evidence="11">Calpain inhibitor</fullName>
    </alternativeName>
</protein>
<keyword evidence="10" id="KW-0007">Acetylation</keyword>
<dbReference type="GO" id="GO:0005737">
    <property type="term" value="C:cytoplasm"/>
    <property type="evidence" value="ECO:0007669"/>
    <property type="project" value="TreeGrafter"/>
</dbReference>
<feature type="region of interest" description="Disordered" evidence="12">
    <location>
        <begin position="876"/>
        <end position="1039"/>
    </location>
</feature>
<feature type="compositionally biased region" description="Low complexity" evidence="12">
    <location>
        <begin position="906"/>
        <end position="937"/>
    </location>
</feature>